<evidence type="ECO:0000313" key="2">
    <source>
        <dbReference type="EMBL" id="KAK6362838.1"/>
    </source>
</evidence>
<feature type="region of interest" description="Disordered" evidence="1">
    <location>
        <begin position="201"/>
        <end position="300"/>
    </location>
</feature>
<reference evidence="2 3" key="1">
    <citation type="submission" date="2019-10" db="EMBL/GenBank/DDBJ databases">
        <authorList>
            <person name="Palmer J.M."/>
        </authorList>
    </citation>
    <scope>NUCLEOTIDE SEQUENCE [LARGE SCALE GENOMIC DNA]</scope>
    <source>
        <strain evidence="2 3">TWF730</strain>
    </source>
</reference>
<evidence type="ECO:0000256" key="1">
    <source>
        <dbReference type="SAM" id="MobiDB-lite"/>
    </source>
</evidence>
<gene>
    <name evidence="2" type="ORF">TWF730_000291</name>
</gene>
<keyword evidence="3" id="KW-1185">Reference proteome</keyword>
<feature type="compositionally biased region" description="Low complexity" evidence="1">
    <location>
        <begin position="237"/>
        <end position="285"/>
    </location>
</feature>
<feature type="compositionally biased region" description="Polar residues" evidence="1">
    <location>
        <begin position="73"/>
        <end position="87"/>
    </location>
</feature>
<dbReference type="EMBL" id="JAVHNS010000001">
    <property type="protein sequence ID" value="KAK6362838.1"/>
    <property type="molecule type" value="Genomic_DNA"/>
</dbReference>
<feature type="compositionally biased region" description="Polar residues" evidence="1">
    <location>
        <begin position="218"/>
        <end position="227"/>
    </location>
</feature>
<dbReference type="Proteomes" id="UP001373714">
    <property type="component" value="Unassembled WGS sequence"/>
</dbReference>
<protein>
    <submittedName>
        <fullName evidence="2">Uncharacterized protein</fullName>
    </submittedName>
</protein>
<dbReference type="AlphaFoldDB" id="A0AAV9VND9"/>
<evidence type="ECO:0000313" key="3">
    <source>
        <dbReference type="Proteomes" id="UP001373714"/>
    </source>
</evidence>
<feature type="region of interest" description="Disordered" evidence="1">
    <location>
        <begin position="50"/>
        <end position="121"/>
    </location>
</feature>
<feature type="compositionally biased region" description="Basic and acidic residues" evidence="1">
    <location>
        <begin position="1"/>
        <end position="11"/>
    </location>
</feature>
<sequence>MMLTTRDRENRVNALQGAKGGFSKTPGGKLGENEISAMNLGGKSGFKTQADAFKTPLGPRSRVPLGGKDTNVKAKTTINFNDPLQTNKPEKATPSSMKKRARRQTRLSTTQAQAKGLTEEDDDVPEIEYIPPAPQELPDIPEDYVRIDMGKIKQNLFKDVHSTPIYTEKQRQKFKKLTYRDEKKEEEDVLKELESIVSDMKIGLEKEATQPIVKKKTSSYSGATKSSLAKRGPVRPPSSNSARPPSVASARPPSAAGSGRPHSAASGRSASAASSRPASVASSRPLSTTGIKKKTSATVAAKKSANPWTVGAYYDDPDHYYKDPRPDRKGVFHPLGKHGLYSAKLTNKVAPILDAKMAPIIAKLESGECTTDDFDYSNIEEEVLRRAENPIYPAKYDFEARMRDLFRMDEPEDDDEVFQIPLEE</sequence>
<feature type="region of interest" description="Disordered" evidence="1">
    <location>
        <begin position="1"/>
        <end position="36"/>
    </location>
</feature>
<comment type="caution">
    <text evidence="2">The sequence shown here is derived from an EMBL/GenBank/DDBJ whole genome shotgun (WGS) entry which is preliminary data.</text>
</comment>
<organism evidence="2 3">
    <name type="scientific">Orbilia blumenaviensis</name>
    <dbReference type="NCBI Taxonomy" id="1796055"/>
    <lineage>
        <taxon>Eukaryota</taxon>
        <taxon>Fungi</taxon>
        <taxon>Dikarya</taxon>
        <taxon>Ascomycota</taxon>
        <taxon>Pezizomycotina</taxon>
        <taxon>Orbiliomycetes</taxon>
        <taxon>Orbiliales</taxon>
        <taxon>Orbiliaceae</taxon>
        <taxon>Orbilia</taxon>
    </lineage>
</organism>
<accession>A0AAV9VND9</accession>
<name>A0AAV9VND9_9PEZI</name>
<proteinExistence type="predicted"/>